<evidence type="ECO:0000256" key="2">
    <source>
        <dbReference type="ARBA" id="ARBA00005312"/>
    </source>
</evidence>
<dbReference type="GO" id="GO:0017101">
    <property type="term" value="C:aminoacyl-tRNA synthetase multienzyme complex"/>
    <property type="evidence" value="ECO:0007669"/>
    <property type="project" value="TreeGrafter"/>
</dbReference>
<comment type="similarity">
    <text evidence="2 9">Belongs to the class-II aminoacyl-tRNA synthetase family. Type 2 subfamily.</text>
</comment>
<comment type="subcellular location">
    <subcellularLocation>
        <location evidence="1 9">Cytoplasm</location>
    </subcellularLocation>
</comment>
<dbReference type="AlphaFoldDB" id="A0A7D6BBJ4"/>
<dbReference type="InterPro" id="IPR006195">
    <property type="entry name" value="aa-tRNA-synth_II"/>
</dbReference>
<dbReference type="GO" id="GO:0004815">
    <property type="term" value="F:aspartate-tRNA ligase activity"/>
    <property type="evidence" value="ECO:0007669"/>
    <property type="project" value="UniProtKB-UniRule"/>
</dbReference>
<dbReference type="GO" id="GO:0003723">
    <property type="term" value="F:RNA binding"/>
    <property type="evidence" value="ECO:0007669"/>
    <property type="project" value="TreeGrafter"/>
</dbReference>
<evidence type="ECO:0000256" key="4">
    <source>
        <dbReference type="ARBA" id="ARBA00022598"/>
    </source>
</evidence>
<keyword evidence="9" id="KW-0479">Metal-binding</keyword>
<dbReference type="EC" id="6.1.1.12" evidence="9"/>
<dbReference type="SUPFAM" id="SSF55681">
    <property type="entry name" value="Class II aaRS and biotin synthetases"/>
    <property type="match status" value="1"/>
</dbReference>
<dbReference type="KEGG" id="flt:Sv326_0024"/>
<evidence type="ECO:0000256" key="9">
    <source>
        <dbReference type="HAMAP-Rule" id="MF_02075"/>
    </source>
</evidence>
<dbReference type="GO" id="GO:0006422">
    <property type="term" value="P:aspartyl-tRNA aminoacylation"/>
    <property type="evidence" value="ECO:0007669"/>
    <property type="project" value="UniProtKB-UniRule"/>
</dbReference>
<dbReference type="EMBL" id="CP058998">
    <property type="protein sequence ID" value="QLJ52199.1"/>
    <property type="molecule type" value="Genomic_DNA"/>
</dbReference>
<feature type="binding site" evidence="9">
    <location>
        <position position="354"/>
    </location>
    <ligand>
        <name>ATP</name>
        <dbReference type="ChEBI" id="CHEBI:30616"/>
    </ligand>
</feature>
<protein>
    <recommendedName>
        <fullName evidence="9">Aspartate--tRNA ligase</fullName>
        <ecNumber evidence="9">6.1.1.12</ecNumber>
    </recommendedName>
    <alternativeName>
        <fullName evidence="9">Aspartyl-tRNA synthetase</fullName>
        <shortName evidence="9">AspRS</shortName>
    </alternativeName>
</protein>
<organism evidence="11 12">
    <name type="scientific">Fermentimicrarchaeum limneticum</name>
    <dbReference type="NCBI Taxonomy" id="2795018"/>
    <lineage>
        <taxon>Archaea</taxon>
        <taxon>Candidatus Micrarchaeota</taxon>
        <taxon>Candidatus Fermentimicrarchaeales</taxon>
        <taxon>Candidatus Fermentimicrarchaeaceae</taxon>
        <taxon>Candidatus Fermentimicrarchaeum</taxon>
    </lineage>
</organism>
<evidence type="ECO:0000256" key="5">
    <source>
        <dbReference type="ARBA" id="ARBA00022741"/>
    </source>
</evidence>
<feature type="binding site" evidence="9">
    <location>
        <position position="357"/>
    </location>
    <ligand>
        <name>Mg(2+)</name>
        <dbReference type="ChEBI" id="CHEBI:18420"/>
        <label>2</label>
    </ligand>
</feature>
<dbReference type="PANTHER" id="PTHR43450">
    <property type="entry name" value="ASPARTYL-TRNA SYNTHETASE"/>
    <property type="match status" value="1"/>
</dbReference>
<keyword evidence="3 9" id="KW-0963">Cytoplasm</keyword>
<feature type="binding site" evidence="9">
    <location>
        <position position="354"/>
    </location>
    <ligand>
        <name>Mg(2+)</name>
        <dbReference type="ChEBI" id="CHEBI:18420"/>
        <label>2</label>
    </ligand>
</feature>
<feature type="binding site" evidence="9">
    <location>
        <position position="213"/>
    </location>
    <ligand>
        <name>L-aspartate</name>
        <dbReference type="ChEBI" id="CHEBI:29991"/>
    </ligand>
</feature>
<dbReference type="InterPro" id="IPR004364">
    <property type="entry name" value="Aa-tRNA-synt_II"/>
</dbReference>
<feature type="binding site" evidence="9">
    <location>
        <begin position="213"/>
        <end position="215"/>
    </location>
    <ligand>
        <name>ATP</name>
        <dbReference type="ChEBI" id="CHEBI:30616"/>
    </ligand>
</feature>
<dbReference type="InterPro" id="IPR012340">
    <property type="entry name" value="NA-bd_OB-fold"/>
</dbReference>
<comment type="subunit">
    <text evidence="9">Homodimer.</text>
</comment>
<evidence type="ECO:0000256" key="3">
    <source>
        <dbReference type="ARBA" id="ARBA00022490"/>
    </source>
</evidence>
<evidence type="ECO:0000256" key="6">
    <source>
        <dbReference type="ARBA" id="ARBA00022840"/>
    </source>
</evidence>
<dbReference type="GO" id="GO:0005524">
    <property type="term" value="F:ATP binding"/>
    <property type="evidence" value="ECO:0007669"/>
    <property type="project" value="UniProtKB-UniRule"/>
</dbReference>
<keyword evidence="7 9" id="KW-0648">Protein biosynthesis</keyword>
<dbReference type="FunFam" id="3.30.930.10:FF:000038">
    <property type="entry name" value="Aspartate--tRNA ligase"/>
    <property type="match status" value="1"/>
</dbReference>
<feature type="binding site" evidence="9">
    <location>
        <position position="354"/>
    </location>
    <ligand>
        <name>Mg(2+)</name>
        <dbReference type="ChEBI" id="CHEBI:18420"/>
        <label>3</label>
    </ligand>
</feature>
<feature type="binding site" evidence="9">
    <location>
        <position position="361"/>
    </location>
    <ligand>
        <name>L-aspartate</name>
        <dbReference type="ChEBI" id="CHEBI:29991"/>
    </ligand>
</feature>
<keyword evidence="8 9" id="KW-0030">Aminoacyl-tRNA synthetase</keyword>
<evidence type="ECO:0000313" key="11">
    <source>
        <dbReference type="EMBL" id="QLJ52199.1"/>
    </source>
</evidence>
<dbReference type="PROSITE" id="PS50862">
    <property type="entry name" value="AA_TRNA_LIGASE_II"/>
    <property type="match status" value="1"/>
</dbReference>
<comment type="catalytic activity">
    <reaction evidence="9">
        <text>tRNA(Asp) + L-aspartate + ATP = L-aspartyl-tRNA(Asp) + AMP + diphosphate</text>
        <dbReference type="Rhea" id="RHEA:19649"/>
        <dbReference type="Rhea" id="RHEA-COMP:9660"/>
        <dbReference type="Rhea" id="RHEA-COMP:9678"/>
        <dbReference type="ChEBI" id="CHEBI:29991"/>
        <dbReference type="ChEBI" id="CHEBI:30616"/>
        <dbReference type="ChEBI" id="CHEBI:33019"/>
        <dbReference type="ChEBI" id="CHEBI:78442"/>
        <dbReference type="ChEBI" id="CHEBI:78516"/>
        <dbReference type="ChEBI" id="CHEBI:456215"/>
        <dbReference type="EC" id="6.1.1.12"/>
    </reaction>
</comment>
<reference evidence="12" key="1">
    <citation type="submission" date="2020-07" db="EMBL/GenBank/DDBJ databases">
        <title>Metabolic diversity and evolutionary history of the archaeal phylum ###Micrarchaeota### uncovered from a freshwater lake metagenome.</title>
        <authorList>
            <person name="Kadnikov V.V."/>
            <person name="Savvichev A.S."/>
            <person name="Mardanov A.V."/>
            <person name="Beletsky A.V."/>
            <person name="Chupakov A.V."/>
            <person name="Kokryatskaya N.M."/>
            <person name="Pimenov N.V."/>
            <person name="Ravin N.V."/>
        </authorList>
    </citation>
    <scope>NUCLEOTIDE SEQUENCE [LARGE SCALE GENOMIC DNA]</scope>
</reference>
<dbReference type="InterPro" id="IPR004365">
    <property type="entry name" value="NA-bd_OB_tRNA"/>
</dbReference>
<evidence type="ECO:0000256" key="7">
    <source>
        <dbReference type="ARBA" id="ARBA00022917"/>
    </source>
</evidence>
<dbReference type="InterPro" id="IPR004523">
    <property type="entry name" value="Asp-tRNA_synthase_2"/>
</dbReference>
<keyword evidence="6 9" id="KW-0067">ATP-binding</keyword>
<dbReference type="Gene3D" id="2.40.50.140">
    <property type="entry name" value="Nucleic acid-binding proteins"/>
    <property type="match status" value="1"/>
</dbReference>
<gene>
    <name evidence="9" type="primary">aspS</name>
    <name evidence="11" type="ORF">Sv326_0024</name>
</gene>
<dbReference type="InterPro" id="IPR045864">
    <property type="entry name" value="aa-tRNA-synth_II/BPL/LPL"/>
</dbReference>
<evidence type="ECO:0000259" key="10">
    <source>
        <dbReference type="PROSITE" id="PS50862"/>
    </source>
</evidence>
<dbReference type="GO" id="GO:0005829">
    <property type="term" value="C:cytosol"/>
    <property type="evidence" value="ECO:0007669"/>
    <property type="project" value="TreeGrafter"/>
</dbReference>
<dbReference type="Pfam" id="PF01336">
    <property type="entry name" value="tRNA_anti-codon"/>
    <property type="match status" value="1"/>
</dbReference>
<name>A0A7D6BBJ4_FERL1</name>
<dbReference type="CDD" id="cd00776">
    <property type="entry name" value="AsxRS_core"/>
    <property type="match status" value="1"/>
</dbReference>
<comment type="function">
    <text evidence="9">Catalyzes the attachment of L-aspartate to tRNA(Asp) in a two-step reaction: L-aspartate is first activated by ATP to form Asp-AMP and then transferred to the acceptor end of tRNA(Asp).</text>
</comment>
<dbReference type="NCBIfam" id="TIGR00458">
    <property type="entry name" value="aspS_nondisc"/>
    <property type="match status" value="1"/>
</dbReference>
<dbReference type="NCBIfam" id="NF003483">
    <property type="entry name" value="PRK05159.1"/>
    <property type="match status" value="1"/>
</dbReference>
<evidence type="ECO:0000313" key="12">
    <source>
        <dbReference type="Proteomes" id="UP000510821"/>
    </source>
</evidence>
<dbReference type="Proteomes" id="UP000510821">
    <property type="component" value="Chromosome"/>
</dbReference>
<keyword evidence="9" id="KW-0460">Magnesium</keyword>
<dbReference type="SUPFAM" id="SSF50249">
    <property type="entry name" value="Nucleic acid-binding proteins"/>
    <property type="match status" value="1"/>
</dbReference>
<proteinExistence type="inferred from homology"/>
<accession>A0A7D6BBJ4</accession>
<comment type="cofactor">
    <cofactor evidence="9">
        <name>Mg(2+)</name>
        <dbReference type="ChEBI" id="CHEBI:18420"/>
    </cofactor>
    <text evidence="9">Binds 3 Mg(2+) cations per subunit. The strongest magnesium site (Mg1) is bound to the beta- and gamma-phosphates of ATP and four water molecules complete its coordination sphere.</text>
</comment>
<evidence type="ECO:0000256" key="8">
    <source>
        <dbReference type="ARBA" id="ARBA00023146"/>
    </source>
</evidence>
<feature type="binding site" evidence="9">
    <location>
        <position position="357"/>
    </location>
    <ligand>
        <name>L-aspartate</name>
        <dbReference type="ChEBI" id="CHEBI:29991"/>
    </ligand>
</feature>
<keyword evidence="5 9" id="KW-0547">Nucleotide-binding</keyword>
<feature type="region of interest" description="Aspartate" evidence="9">
    <location>
        <begin position="191"/>
        <end position="194"/>
    </location>
</feature>
<feature type="domain" description="Aminoacyl-transfer RNA synthetases class-II family profile" evidence="10">
    <location>
        <begin position="136"/>
        <end position="431"/>
    </location>
</feature>
<dbReference type="Pfam" id="PF00152">
    <property type="entry name" value="tRNA-synt_2"/>
    <property type="match status" value="1"/>
</dbReference>
<evidence type="ECO:0000256" key="1">
    <source>
        <dbReference type="ARBA" id="ARBA00004496"/>
    </source>
</evidence>
<dbReference type="Gene3D" id="3.30.930.10">
    <property type="entry name" value="Bira Bifunctional Protein, Domain 2"/>
    <property type="match status" value="1"/>
</dbReference>
<dbReference type="GO" id="GO:0000287">
    <property type="term" value="F:magnesium ion binding"/>
    <property type="evidence" value="ECO:0007669"/>
    <property type="project" value="UniProtKB-UniRule"/>
</dbReference>
<sequence length="431" mass="48883">MLRTHYACEVKPEMNGQKVSLAGWVHEVRDIGKVKFIVLRDTTGLIQVTGKQGVTDEAVLNKMSLVKESVIQVIGIVRQEQQARRGVEINPTEIVDLNPVEVKIPFEVTGKVPADLDVRLNHRQIDLRRIETSAVFKVKSQMLHSFREFLYRKGFTEINPPCIVSAATEGGTELFPVEYFERKAFLAQSPQLYKQLAVIGGMDKVFMETPVFRAEKHNTTTHLNELISLDIEMGFADHNDAMDVLEEVMKSVISEVIENCPDELKLLGANLQVPKKINRHTYTSVVELLNEKGGRMKWGEDFGREHELKAGELLGEELFFITEWPTKSRAFYSMPNEKKPEVCNAFDLMYGGLEVASGAQRIHLPKLLVEQLSSRGLDPKEFEFYVNAFRMGAPPHAGWAIGAERLAMKLCNRNNIRECSLFPRDRSRITP</sequence>
<keyword evidence="4 9" id="KW-0436">Ligase</keyword>
<dbReference type="PRINTS" id="PR01042">
    <property type="entry name" value="TRNASYNTHASP"/>
</dbReference>
<dbReference type="InterPro" id="IPR002312">
    <property type="entry name" value="Asp/Asn-tRNA-synth_IIb"/>
</dbReference>
<feature type="binding site" evidence="9">
    <location>
        <begin position="402"/>
        <end position="405"/>
    </location>
    <ligand>
        <name>ATP</name>
        <dbReference type="ChEBI" id="CHEBI:30616"/>
    </ligand>
</feature>
<feature type="binding site" evidence="9">
    <location>
        <position position="169"/>
    </location>
    <ligand>
        <name>L-aspartate</name>
        <dbReference type="ChEBI" id="CHEBI:29991"/>
    </ligand>
</feature>
<dbReference type="HAMAP" id="MF_02075">
    <property type="entry name" value="Asp_tRNA_synth_type2"/>
    <property type="match status" value="1"/>
</dbReference>
<dbReference type="PANTHER" id="PTHR43450:SF1">
    <property type="entry name" value="ASPARTATE--TRNA LIGASE, CYTOPLASMIC"/>
    <property type="match status" value="1"/>
</dbReference>
<comment type="caution">
    <text evidence="9">Lacks conserved residue(s) required for the propagation of feature annotation.</text>
</comment>